<organism evidence="2 3">
    <name type="scientific">Thielaviopsis punctulata</name>
    <dbReference type="NCBI Taxonomy" id="72032"/>
    <lineage>
        <taxon>Eukaryota</taxon>
        <taxon>Fungi</taxon>
        <taxon>Dikarya</taxon>
        <taxon>Ascomycota</taxon>
        <taxon>Pezizomycotina</taxon>
        <taxon>Sordariomycetes</taxon>
        <taxon>Hypocreomycetidae</taxon>
        <taxon>Microascales</taxon>
        <taxon>Ceratocystidaceae</taxon>
        <taxon>Thielaviopsis</taxon>
    </lineage>
</organism>
<evidence type="ECO:0008006" key="4">
    <source>
        <dbReference type="Google" id="ProtNLM"/>
    </source>
</evidence>
<feature type="transmembrane region" description="Helical" evidence="1">
    <location>
        <begin position="97"/>
        <end position="118"/>
    </location>
</feature>
<dbReference type="OrthoDB" id="5363290at2759"/>
<comment type="caution">
    <text evidence="2">The sequence shown here is derived from an EMBL/GenBank/DDBJ whole genome shotgun (WGS) entry which is preliminary data.</text>
</comment>
<dbReference type="AlphaFoldDB" id="A0A0F4ZF21"/>
<keyword evidence="1" id="KW-0812">Transmembrane</keyword>
<dbReference type="EMBL" id="LAEV01001291">
    <property type="protein sequence ID" value="KKA28513.1"/>
    <property type="molecule type" value="Genomic_DNA"/>
</dbReference>
<feature type="transmembrane region" description="Helical" evidence="1">
    <location>
        <begin position="20"/>
        <end position="39"/>
    </location>
</feature>
<proteinExistence type="predicted"/>
<evidence type="ECO:0000313" key="3">
    <source>
        <dbReference type="Proteomes" id="UP000033483"/>
    </source>
</evidence>
<keyword evidence="1" id="KW-1133">Transmembrane helix</keyword>
<gene>
    <name evidence="2" type="ORF">TD95_002895</name>
</gene>
<evidence type="ECO:0000256" key="1">
    <source>
        <dbReference type="SAM" id="Phobius"/>
    </source>
</evidence>
<accession>A0A0F4ZF21</accession>
<name>A0A0F4ZF21_9PEZI</name>
<dbReference type="PANTHER" id="PTHR42083">
    <property type="entry name" value="MARVEL DOMAIN-CONTAINING PROTEIN"/>
    <property type="match status" value="1"/>
</dbReference>
<evidence type="ECO:0000313" key="2">
    <source>
        <dbReference type="EMBL" id="KKA28513.1"/>
    </source>
</evidence>
<keyword evidence="3" id="KW-1185">Reference proteome</keyword>
<protein>
    <recommendedName>
        <fullName evidence="4">MARVEL domain-containing protein</fullName>
    </recommendedName>
</protein>
<dbReference type="Proteomes" id="UP000033483">
    <property type="component" value="Unassembled WGS sequence"/>
</dbReference>
<reference evidence="2 3" key="1">
    <citation type="submission" date="2015-03" db="EMBL/GenBank/DDBJ databases">
        <authorList>
            <person name="Radwan O."/>
            <person name="Al-Naeli F.A."/>
            <person name="Rendon G.A."/>
            <person name="Fields C."/>
        </authorList>
    </citation>
    <scope>NUCLEOTIDE SEQUENCE [LARGE SCALE GENOMIC DNA]</scope>
    <source>
        <strain evidence="2">CR-DP1</strain>
    </source>
</reference>
<sequence>MYRRYSCSTALLRCGSTAFVILRLMLFATAVIVAGVYAIDISSAVTASKALPGLDNLEVAWDSLLVILWLALTARFAQVYLGPRPEKPGPDYLRLRWSVYLDMAGLALWTLDAVAVLIHKAVNRDRRSRFFAHRKV</sequence>
<keyword evidence="1" id="KW-0472">Membrane</keyword>
<dbReference type="PANTHER" id="PTHR42083:SF1">
    <property type="entry name" value="MARVEL DOMAIN-CONTAINING PROTEIN"/>
    <property type="match status" value="1"/>
</dbReference>